<dbReference type="SUPFAM" id="SSF54197">
    <property type="entry name" value="HIT-like"/>
    <property type="match status" value="1"/>
</dbReference>
<dbReference type="AlphaFoldDB" id="A0A139BTJ6"/>
<reference evidence="5 6" key="1">
    <citation type="submission" date="2016-02" db="EMBL/GenBank/DDBJ databases">
        <authorList>
            <person name="Wen L."/>
            <person name="He K."/>
            <person name="Yang H."/>
        </authorList>
    </citation>
    <scope>NUCLEOTIDE SEQUENCE [LARGE SCALE GENOMIC DNA]</scope>
    <source>
        <strain evidence="5">ShG14-8</strain>
    </source>
</reference>
<evidence type="ECO:0000313" key="6">
    <source>
        <dbReference type="Proteomes" id="UP000070578"/>
    </source>
</evidence>
<name>A0A139BTJ6_9PROT</name>
<protein>
    <submittedName>
        <fullName evidence="5">Histidine triad (HIT) protein</fullName>
    </submittedName>
</protein>
<dbReference type="EMBL" id="LSLI01000042">
    <property type="protein sequence ID" value="KXS32085.1"/>
    <property type="molecule type" value="Genomic_DNA"/>
</dbReference>
<dbReference type="Gene3D" id="3.30.428.10">
    <property type="entry name" value="HIT-like"/>
    <property type="match status" value="1"/>
</dbReference>
<accession>A0A139BTJ6</accession>
<dbReference type="GO" id="GO:0003824">
    <property type="term" value="F:catalytic activity"/>
    <property type="evidence" value="ECO:0007669"/>
    <property type="project" value="InterPro"/>
</dbReference>
<comment type="caution">
    <text evidence="5">The sequence shown here is derived from an EMBL/GenBank/DDBJ whole genome shotgun (WGS) entry which is preliminary data.</text>
</comment>
<dbReference type="CDD" id="cd01276">
    <property type="entry name" value="PKCI_related"/>
    <property type="match status" value="1"/>
</dbReference>
<dbReference type="InterPro" id="IPR011146">
    <property type="entry name" value="HIT-like"/>
</dbReference>
<evidence type="ECO:0000313" key="5">
    <source>
        <dbReference type="EMBL" id="KXS32085.1"/>
    </source>
</evidence>
<dbReference type="Proteomes" id="UP000070578">
    <property type="component" value="Unassembled WGS sequence"/>
</dbReference>
<proteinExistence type="predicted"/>
<dbReference type="Pfam" id="PF01230">
    <property type="entry name" value="HIT"/>
    <property type="match status" value="1"/>
</dbReference>
<dbReference type="InterPro" id="IPR001310">
    <property type="entry name" value="Histidine_triad_HIT"/>
</dbReference>
<dbReference type="PRINTS" id="PR00332">
    <property type="entry name" value="HISTRIAD"/>
</dbReference>
<feature type="short sequence motif" description="Histidine triad motif" evidence="2 3">
    <location>
        <begin position="97"/>
        <end position="101"/>
    </location>
</feature>
<dbReference type="PROSITE" id="PS00892">
    <property type="entry name" value="HIT_1"/>
    <property type="match status" value="1"/>
</dbReference>
<gene>
    <name evidence="5" type="ORF">AWT59_1769</name>
</gene>
<reference evidence="5 6" key="2">
    <citation type="submission" date="2016-03" db="EMBL/GenBank/DDBJ databases">
        <title>New uncultured bacterium of the family Gallionellaceae from acid mine drainage: description and reconstruction of genome based on metagenomic analysis of microbial community.</title>
        <authorList>
            <person name="Kadnikov V."/>
            <person name="Ivasenko D."/>
            <person name="Beletsky A."/>
            <person name="Mardanov A."/>
            <person name="Danilova E."/>
            <person name="Pimenov N."/>
            <person name="Karnachuk O."/>
            <person name="Ravin N."/>
        </authorList>
    </citation>
    <scope>NUCLEOTIDE SEQUENCE [LARGE SCALE GENOMIC DNA]</scope>
    <source>
        <strain evidence="5">ShG14-8</strain>
    </source>
</reference>
<sequence>MSDCLFCKIVRGEIPSRKVYEDDEVLAFHDINPVAPVHFMLVPKLHLDSLAEAGNAHAALLGKLMLLAPKLAKEQGLDHGFRTVINTGKGGGQEIFHLHIHIIGGGNIPPMVRRD</sequence>
<feature type="domain" description="HIT" evidence="4">
    <location>
        <begin position="5"/>
        <end position="115"/>
    </location>
</feature>
<dbReference type="PROSITE" id="PS51084">
    <property type="entry name" value="HIT_2"/>
    <property type="match status" value="1"/>
</dbReference>
<dbReference type="InterPro" id="IPR019808">
    <property type="entry name" value="Histidine_triad_CS"/>
</dbReference>
<evidence type="ECO:0000259" key="4">
    <source>
        <dbReference type="PROSITE" id="PS51084"/>
    </source>
</evidence>
<evidence type="ECO:0000256" key="2">
    <source>
        <dbReference type="PIRSR" id="PIRSR601310-3"/>
    </source>
</evidence>
<feature type="active site" description="Tele-AMP-histidine intermediate" evidence="1">
    <location>
        <position position="99"/>
    </location>
</feature>
<organism evidence="5 6">
    <name type="scientific">Candidatus Gallionella acididurans</name>
    <dbReference type="NCBI Taxonomy" id="1796491"/>
    <lineage>
        <taxon>Bacteria</taxon>
        <taxon>Pseudomonadati</taxon>
        <taxon>Pseudomonadota</taxon>
        <taxon>Betaproteobacteria</taxon>
        <taxon>Nitrosomonadales</taxon>
        <taxon>Gallionellaceae</taxon>
        <taxon>Gallionella</taxon>
    </lineage>
</organism>
<evidence type="ECO:0000256" key="3">
    <source>
        <dbReference type="PROSITE-ProRule" id="PRU00464"/>
    </source>
</evidence>
<dbReference type="PANTHER" id="PTHR23089">
    <property type="entry name" value="HISTIDINE TRIAD HIT PROTEIN"/>
    <property type="match status" value="1"/>
</dbReference>
<dbReference type="InterPro" id="IPR036265">
    <property type="entry name" value="HIT-like_sf"/>
</dbReference>
<evidence type="ECO:0000256" key="1">
    <source>
        <dbReference type="PIRSR" id="PIRSR601310-1"/>
    </source>
</evidence>